<reference evidence="3" key="1">
    <citation type="journal article" date="2014" name="Proc. Natl. Acad. Sci. U.S.A.">
        <title>Extensive sampling of basidiomycete genomes demonstrates inadequacy of the white-rot/brown-rot paradigm for wood decay fungi.</title>
        <authorList>
            <person name="Riley R."/>
            <person name="Salamov A.A."/>
            <person name="Brown D.W."/>
            <person name="Nagy L.G."/>
            <person name="Floudas D."/>
            <person name="Held B.W."/>
            <person name="Levasseur A."/>
            <person name="Lombard V."/>
            <person name="Morin E."/>
            <person name="Otillar R."/>
            <person name="Lindquist E.A."/>
            <person name="Sun H."/>
            <person name="LaButti K.M."/>
            <person name="Schmutz J."/>
            <person name="Jabbour D."/>
            <person name="Luo H."/>
            <person name="Baker S.E."/>
            <person name="Pisabarro A.G."/>
            <person name="Walton J.D."/>
            <person name="Blanchette R.A."/>
            <person name="Henrissat B."/>
            <person name="Martin F."/>
            <person name="Cullen D."/>
            <person name="Hibbett D.S."/>
            <person name="Grigoriev I.V."/>
        </authorList>
    </citation>
    <scope>NUCLEOTIDE SEQUENCE [LARGE SCALE GENOMIC DNA]</scope>
    <source>
        <strain evidence="3">FD-172 SS1</strain>
    </source>
</reference>
<organism evidence="2 3">
    <name type="scientific">Botryobasidium botryosum (strain FD-172 SS1)</name>
    <dbReference type="NCBI Taxonomy" id="930990"/>
    <lineage>
        <taxon>Eukaryota</taxon>
        <taxon>Fungi</taxon>
        <taxon>Dikarya</taxon>
        <taxon>Basidiomycota</taxon>
        <taxon>Agaricomycotina</taxon>
        <taxon>Agaricomycetes</taxon>
        <taxon>Cantharellales</taxon>
        <taxon>Botryobasidiaceae</taxon>
        <taxon>Botryobasidium</taxon>
    </lineage>
</organism>
<protein>
    <submittedName>
        <fullName evidence="2">Uncharacterized protein</fullName>
    </submittedName>
</protein>
<feature type="compositionally biased region" description="Pro residues" evidence="1">
    <location>
        <begin position="460"/>
        <end position="496"/>
    </location>
</feature>
<evidence type="ECO:0000313" key="3">
    <source>
        <dbReference type="Proteomes" id="UP000027195"/>
    </source>
</evidence>
<gene>
    <name evidence="2" type="ORF">BOTBODRAFT_168873</name>
</gene>
<keyword evidence="3" id="KW-1185">Reference proteome</keyword>
<feature type="compositionally biased region" description="Low complexity" evidence="1">
    <location>
        <begin position="430"/>
        <end position="442"/>
    </location>
</feature>
<evidence type="ECO:0000313" key="2">
    <source>
        <dbReference type="EMBL" id="KDQ21638.1"/>
    </source>
</evidence>
<dbReference type="STRING" id="930990.A0A067N0V4"/>
<feature type="region of interest" description="Disordered" evidence="1">
    <location>
        <begin position="27"/>
        <end position="73"/>
    </location>
</feature>
<accession>A0A067N0V4</accession>
<feature type="region of interest" description="Disordered" evidence="1">
    <location>
        <begin position="460"/>
        <end position="543"/>
    </location>
</feature>
<name>A0A067N0V4_BOTB1</name>
<feature type="region of interest" description="Disordered" evidence="1">
    <location>
        <begin position="364"/>
        <end position="444"/>
    </location>
</feature>
<feature type="compositionally biased region" description="Polar residues" evidence="1">
    <location>
        <begin position="377"/>
        <end position="386"/>
    </location>
</feature>
<dbReference type="HOGENOM" id="CLU_457805_0_0_1"/>
<evidence type="ECO:0000256" key="1">
    <source>
        <dbReference type="SAM" id="MobiDB-lite"/>
    </source>
</evidence>
<proteinExistence type="predicted"/>
<dbReference type="InParanoid" id="A0A067N0V4"/>
<feature type="compositionally biased region" description="Low complexity" evidence="1">
    <location>
        <begin position="396"/>
        <end position="407"/>
    </location>
</feature>
<sequence>MFSLASIPATPPAFDLQPDMPYYNAMTTGSPAIRPSTYGATNRDGTPPSPHRYSRSATSPIPLRRLDYTHGGSQSRTVYPGDWPLTDISTFGSPIYPHGHTTWAASLRTKVHARDDTPTSDWAEEHDTMRFTDMSLSLVPSRSGSSIGVDDPSLMSHSRLLSTYLELQGQFNSLREAHALLVNTVGAKMDTMEHGDAVRHSQSTPHDTETDSLLPDADGLTQKERLLLDALDSKLYPRVKYWFKEALADWVEDKKEKKRRINIAYPFYENSKGELHDGHQVTALNSYAKQIIYDLLQKGIAPDVWGVVSDSAAWIFQSRMYTRFPDLRLCDGHWKAEYIATKLYGGAQDYYFKSQARIKIKQEAAEVGDTRSKRARSNTSPITTPTKKARVDVQDAAGAPAKANRPASSLEPEVMYTSAQSKDITPAGRVAASNTSTTTTPVAPAPPVPAFPMPALPAPSPPTPPVPAFLAPSPPAPPTPAVPAPARMPTPTPATTPMPGSAPTTTSTLTPTPGATSLSVAPPPRLKRPSQLKKPSLTSKDPKNLFAEVWCDKKLGKGRVDEFNEAWANLDTAKKEEYKALSKLIKNGGHSKGDK</sequence>
<dbReference type="AlphaFoldDB" id="A0A067N0V4"/>
<feature type="compositionally biased region" description="Low complexity" evidence="1">
    <location>
        <begin position="497"/>
        <end position="519"/>
    </location>
</feature>
<dbReference type="EMBL" id="KL198016">
    <property type="protein sequence ID" value="KDQ21638.1"/>
    <property type="molecule type" value="Genomic_DNA"/>
</dbReference>
<dbReference type="Proteomes" id="UP000027195">
    <property type="component" value="Unassembled WGS sequence"/>
</dbReference>
<dbReference type="OrthoDB" id="3235325at2759"/>